<organism evidence="1 2">
    <name type="scientific">Massilia hydrophila</name>
    <dbReference type="NCBI Taxonomy" id="3044279"/>
    <lineage>
        <taxon>Bacteria</taxon>
        <taxon>Pseudomonadati</taxon>
        <taxon>Pseudomonadota</taxon>
        <taxon>Betaproteobacteria</taxon>
        <taxon>Burkholderiales</taxon>
        <taxon>Oxalobacteraceae</taxon>
        <taxon>Telluria group</taxon>
        <taxon>Massilia</taxon>
    </lineage>
</organism>
<proteinExistence type="predicted"/>
<evidence type="ECO:0000313" key="1">
    <source>
        <dbReference type="EMBL" id="MCA1857070.1"/>
    </source>
</evidence>
<dbReference type="Proteomes" id="UP001198602">
    <property type="component" value="Unassembled WGS sequence"/>
</dbReference>
<comment type="caution">
    <text evidence="1">The sequence shown here is derived from an EMBL/GenBank/DDBJ whole genome shotgun (WGS) entry which is preliminary data.</text>
</comment>
<dbReference type="EMBL" id="JAHYBX010000005">
    <property type="protein sequence ID" value="MCA1857070.1"/>
    <property type="molecule type" value="Genomic_DNA"/>
</dbReference>
<accession>A0ABS7YBJ5</accession>
<sequence length="86" mass="8979">MLKLGETDPRLIDKLGTLAARVVEDALASGLTWDQAVVALGIAAKAMSARAASQGGAAPEQYALHAEKRLKEGMDRSAAVLKAYLS</sequence>
<keyword evidence="2" id="KW-1185">Reference proteome</keyword>
<gene>
    <name evidence="1" type="ORF">LE190_14205</name>
</gene>
<protein>
    <submittedName>
        <fullName evidence="1">Uncharacterized protein</fullName>
    </submittedName>
</protein>
<dbReference type="RefSeq" id="WP_225239316.1">
    <property type="nucleotide sequence ID" value="NZ_JAHYBX010000005.1"/>
</dbReference>
<reference evidence="1 2" key="1">
    <citation type="submission" date="2021-07" db="EMBL/GenBank/DDBJ databases">
        <title>Characterization of Violacein-producing bacteria and related species.</title>
        <authorList>
            <person name="Wilson H.S."/>
            <person name="De Leon M.E."/>
        </authorList>
    </citation>
    <scope>NUCLEOTIDE SEQUENCE [LARGE SCALE GENOMIC DNA]</scope>
    <source>
        <strain evidence="1 2">HSC-2F05</strain>
    </source>
</reference>
<evidence type="ECO:0000313" key="2">
    <source>
        <dbReference type="Proteomes" id="UP001198602"/>
    </source>
</evidence>
<name>A0ABS7YBJ5_9BURK</name>